<evidence type="ECO:0000313" key="3">
    <source>
        <dbReference type="Proteomes" id="UP000600918"/>
    </source>
</evidence>
<protein>
    <submittedName>
        <fullName evidence="2">Uncharacterized protein</fullName>
    </submittedName>
</protein>
<dbReference type="AlphaFoldDB" id="A0A834U3K5"/>
<comment type="caution">
    <text evidence="2">The sequence shown here is derived from an EMBL/GenBank/DDBJ whole genome shotgun (WGS) entry which is preliminary data.</text>
</comment>
<feature type="region of interest" description="Disordered" evidence="1">
    <location>
        <begin position="1"/>
        <end position="52"/>
    </location>
</feature>
<evidence type="ECO:0000256" key="1">
    <source>
        <dbReference type="SAM" id="MobiDB-lite"/>
    </source>
</evidence>
<keyword evidence="3" id="KW-1185">Reference proteome</keyword>
<feature type="compositionally biased region" description="Acidic residues" evidence="1">
    <location>
        <begin position="1"/>
        <end position="23"/>
    </location>
</feature>
<name>A0A834U3K5_VESPE</name>
<reference evidence="2" key="1">
    <citation type="journal article" date="2020" name="G3 (Bethesda)">
        <title>High-Quality Assemblies for Three Invasive Social Wasps from the &lt;i&gt;Vespula&lt;/i&gt; Genus.</title>
        <authorList>
            <person name="Harrop T.W.R."/>
            <person name="Guhlin J."/>
            <person name="McLaughlin G.M."/>
            <person name="Permina E."/>
            <person name="Stockwell P."/>
            <person name="Gilligan J."/>
            <person name="Le Lec M.F."/>
            <person name="Gruber M.A.M."/>
            <person name="Quinn O."/>
            <person name="Lovegrove M."/>
            <person name="Duncan E.J."/>
            <person name="Remnant E.J."/>
            <person name="Van Eeckhoven J."/>
            <person name="Graham B."/>
            <person name="Knapp R.A."/>
            <person name="Langford K.W."/>
            <person name="Kronenberg Z."/>
            <person name="Press M.O."/>
            <person name="Eacker S.M."/>
            <person name="Wilson-Rankin E.E."/>
            <person name="Purcell J."/>
            <person name="Lester P.J."/>
            <person name="Dearden P.K."/>
        </authorList>
    </citation>
    <scope>NUCLEOTIDE SEQUENCE</scope>
    <source>
        <strain evidence="2">Volc-1</strain>
    </source>
</reference>
<proteinExistence type="predicted"/>
<organism evidence="2 3">
    <name type="scientific">Vespula pensylvanica</name>
    <name type="common">Western yellow jacket</name>
    <name type="synonym">Wasp</name>
    <dbReference type="NCBI Taxonomy" id="30213"/>
    <lineage>
        <taxon>Eukaryota</taxon>
        <taxon>Metazoa</taxon>
        <taxon>Ecdysozoa</taxon>
        <taxon>Arthropoda</taxon>
        <taxon>Hexapoda</taxon>
        <taxon>Insecta</taxon>
        <taxon>Pterygota</taxon>
        <taxon>Neoptera</taxon>
        <taxon>Endopterygota</taxon>
        <taxon>Hymenoptera</taxon>
        <taxon>Apocrita</taxon>
        <taxon>Aculeata</taxon>
        <taxon>Vespoidea</taxon>
        <taxon>Vespidae</taxon>
        <taxon>Vespinae</taxon>
        <taxon>Vespula</taxon>
    </lineage>
</organism>
<evidence type="ECO:0000313" key="2">
    <source>
        <dbReference type="EMBL" id="KAF7415410.1"/>
    </source>
</evidence>
<sequence length="157" mass="17955">MVVEVEEEKEEEKEEEEEEEEEKEGEREGEVSSLCTPLNSQREVKSVRPRPSVTTLKRTHQFTSLLLTGKLTPQIHKYDNAVYPGVRSRIGGEVGEVEDQPGNWCSLRNITLARSHSCWKLRVLTIASAYLPETALSAAYRKQRETRIQCEIAGIRR</sequence>
<gene>
    <name evidence="2" type="ORF">H0235_012002</name>
</gene>
<accession>A0A834U3K5</accession>
<dbReference type="Proteomes" id="UP000600918">
    <property type="component" value="Unassembled WGS sequence"/>
</dbReference>
<dbReference type="EMBL" id="JACSDY010000011">
    <property type="protein sequence ID" value="KAF7415410.1"/>
    <property type="molecule type" value="Genomic_DNA"/>
</dbReference>